<feature type="compositionally biased region" description="Acidic residues" evidence="1">
    <location>
        <begin position="114"/>
        <end position="150"/>
    </location>
</feature>
<reference evidence="2" key="1">
    <citation type="journal article" date="2019" name="Environ. Microbiol.">
        <title>Fungal ecological strategies reflected in gene transcription - a case study of two litter decomposers.</title>
        <authorList>
            <person name="Barbi F."/>
            <person name="Kohler A."/>
            <person name="Barry K."/>
            <person name="Baskaran P."/>
            <person name="Daum C."/>
            <person name="Fauchery L."/>
            <person name="Ihrmark K."/>
            <person name="Kuo A."/>
            <person name="LaButti K."/>
            <person name="Lipzen A."/>
            <person name="Morin E."/>
            <person name="Grigoriev I.V."/>
            <person name="Henrissat B."/>
            <person name="Lindahl B."/>
            <person name="Martin F."/>
        </authorList>
    </citation>
    <scope>NUCLEOTIDE SEQUENCE</scope>
    <source>
        <strain evidence="2">JB14</strain>
    </source>
</reference>
<keyword evidence="3" id="KW-1185">Reference proteome</keyword>
<sequence>MAPAHVPADIGQRLKVAAVSFCDGLLEYMQRGDNYKQFIVPFGKTYIGLKINQVRDKGWFEWSVSKPALENLRNKYTIYFTAVRLWLDNPRKEEQIRDIGESLASTEYADDLDLYQDDDDYSDTESESDDSDSAIEHDTDSDESEDWQEEDGSRSKSGEDSGASPDVDSDESLDDIRILKTKHRLSNSSNVSFQDTPTKKRRTSLNGADVE</sequence>
<feature type="compositionally biased region" description="Polar residues" evidence="1">
    <location>
        <begin position="186"/>
        <end position="196"/>
    </location>
</feature>
<dbReference type="Proteomes" id="UP000799118">
    <property type="component" value="Unassembled WGS sequence"/>
</dbReference>
<dbReference type="OrthoDB" id="3058629at2759"/>
<name>A0A6A4ILR6_9AGAR</name>
<dbReference type="AlphaFoldDB" id="A0A6A4ILR6"/>
<accession>A0A6A4ILR6</accession>
<dbReference type="EMBL" id="ML769384">
    <property type="protein sequence ID" value="KAE9410810.1"/>
    <property type="molecule type" value="Genomic_DNA"/>
</dbReference>
<evidence type="ECO:0000313" key="3">
    <source>
        <dbReference type="Proteomes" id="UP000799118"/>
    </source>
</evidence>
<proteinExistence type="predicted"/>
<feature type="region of interest" description="Disordered" evidence="1">
    <location>
        <begin position="114"/>
        <end position="211"/>
    </location>
</feature>
<gene>
    <name evidence="2" type="ORF">BT96DRAFT_239236</name>
</gene>
<organism evidence="2 3">
    <name type="scientific">Gymnopus androsaceus JB14</name>
    <dbReference type="NCBI Taxonomy" id="1447944"/>
    <lineage>
        <taxon>Eukaryota</taxon>
        <taxon>Fungi</taxon>
        <taxon>Dikarya</taxon>
        <taxon>Basidiomycota</taxon>
        <taxon>Agaricomycotina</taxon>
        <taxon>Agaricomycetes</taxon>
        <taxon>Agaricomycetidae</taxon>
        <taxon>Agaricales</taxon>
        <taxon>Marasmiineae</taxon>
        <taxon>Omphalotaceae</taxon>
        <taxon>Gymnopus</taxon>
    </lineage>
</organism>
<evidence type="ECO:0000313" key="2">
    <source>
        <dbReference type="EMBL" id="KAE9410810.1"/>
    </source>
</evidence>
<protein>
    <submittedName>
        <fullName evidence="2">Uncharacterized protein</fullName>
    </submittedName>
</protein>
<evidence type="ECO:0000256" key="1">
    <source>
        <dbReference type="SAM" id="MobiDB-lite"/>
    </source>
</evidence>